<gene>
    <name evidence="2" type="ORF">JYB87_08735</name>
</gene>
<evidence type="ECO:0000313" key="3">
    <source>
        <dbReference type="Proteomes" id="UP000662770"/>
    </source>
</evidence>
<evidence type="ECO:0008006" key="4">
    <source>
        <dbReference type="Google" id="ProtNLM"/>
    </source>
</evidence>
<evidence type="ECO:0000256" key="1">
    <source>
        <dbReference type="SAM" id="MobiDB-lite"/>
    </source>
</evidence>
<name>A0ABX7QX95_9GAMM</name>
<proteinExistence type="predicted"/>
<feature type="region of interest" description="Disordered" evidence="1">
    <location>
        <begin position="142"/>
        <end position="224"/>
    </location>
</feature>
<dbReference type="Pfam" id="PF12118">
    <property type="entry name" value="SprA-related"/>
    <property type="match status" value="1"/>
</dbReference>
<dbReference type="InterPro" id="IPR021973">
    <property type="entry name" value="SprA-related"/>
</dbReference>
<feature type="compositionally biased region" description="Polar residues" evidence="1">
    <location>
        <begin position="167"/>
        <end position="187"/>
    </location>
</feature>
<keyword evidence="3" id="KW-1185">Reference proteome</keyword>
<dbReference type="RefSeq" id="WP_207356452.1">
    <property type="nucleotide sequence ID" value="NZ_CP071503.1"/>
</dbReference>
<feature type="compositionally biased region" description="Polar residues" evidence="1">
    <location>
        <begin position="1"/>
        <end position="28"/>
    </location>
</feature>
<organism evidence="2 3">
    <name type="scientific">Shewanella avicenniae</name>
    <dbReference type="NCBI Taxonomy" id="2814294"/>
    <lineage>
        <taxon>Bacteria</taxon>
        <taxon>Pseudomonadati</taxon>
        <taxon>Pseudomonadota</taxon>
        <taxon>Gammaproteobacteria</taxon>
        <taxon>Alteromonadales</taxon>
        <taxon>Shewanellaceae</taxon>
        <taxon>Shewanella</taxon>
    </lineage>
</organism>
<accession>A0ABX7QX95</accession>
<evidence type="ECO:0000313" key="2">
    <source>
        <dbReference type="EMBL" id="QSX35258.1"/>
    </source>
</evidence>
<reference evidence="2 3" key="1">
    <citation type="submission" date="2021-03" db="EMBL/GenBank/DDBJ databases">
        <title>Novel species identification of genus Shewanella.</title>
        <authorList>
            <person name="Liu G."/>
            <person name="Zhang Q."/>
        </authorList>
    </citation>
    <scope>NUCLEOTIDE SEQUENCE [LARGE SCALE GENOMIC DNA]</scope>
    <source>
        <strain evidence="2 3">FJAT-51800</strain>
    </source>
</reference>
<dbReference type="EMBL" id="CP071503">
    <property type="protein sequence ID" value="QSX35258.1"/>
    <property type="molecule type" value="Genomic_DNA"/>
</dbReference>
<protein>
    <recommendedName>
        <fullName evidence="4">SprA-related family protein</fullName>
    </recommendedName>
</protein>
<feature type="compositionally biased region" description="Polar residues" evidence="1">
    <location>
        <begin position="37"/>
        <end position="46"/>
    </location>
</feature>
<feature type="region of interest" description="Disordered" evidence="1">
    <location>
        <begin position="1"/>
        <end position="46"/>
    </location>
</feature>
<feature type="compositionally biased region" description="Basic and acidic residues" evidence="1">
    <location>
        <begin position="191"/>
        <end position="203"/>
    </location>
</feature>
<sequence>MSSIPTFTQPIQSIRGSSQTTANLSANQAPAVPHSPPSHNQSQNLSQNVSLNFSQTHDTAVVNSTGVSSPVALQANSKVSTPTSVNSAQSRSALVSMTKGFLGAAGLQVAASDTASSVVANITEPSSSLVVANVDAQDVVSVFGDTDNGSDSADVSGDNPTDETEADSTTKASVSGDSEYPEQQQEIAQLESRDAEVRAHEQAHAATGGIYAGQPNLTFESGPDGRRYAVDGEVQIDVSVVHGNPEATMRKMQQVYAAAMAPMEPSSADLRVAAEAMRKYNEAKAQAAELRIEKSTSAIKAAEGITDTEAKLVQNQADNVNNAWRKQRYPMGLALVMSKLNPSVTETNTDLENFTIPNAELENATAARMLQNEAYSTPS</sequence>
<dbReference type="Proteomes" id="UP000662770">
    <property type="component" value="Chromosome"/>
</dbReference>